<accession>A0A8A4TNT5</accession>
<feature type="compositionally biased region" description="Basic and acidic residues" evidence="1">
    <location>
        <begin position="1"/>
        <end position="25"/>
    </location>
</feature>
<sequence>MTSNKDSKETQGKMENVDQMKKERLFVSFSSEEGGDNSVRKKARGGGSPNNAGSPDPREDKTGALGIPDSDEG</sequence>
<organism evidence="2 3">
    <name type="scientific">Sulfidibacter corallicola</name>
    <dbReference type="NCBI Taxonomy" id="2818388"/>
    <lineage>
        <taxon>Bacteria</taxon>
        <taxon>Pseudomonadati</taxon>
        <taxon>Acidobacteriota</taxon>
        <taxon>Holophagae</taxon>
        <taxon>Acanthopleuribacterales</taxon>
        <taxon>Acanthopleuribacteraceae</taxon>
        <taxon>Sulfidibacter</taxon>
    </lineage>
</organism>
<protein>
    <submittedName>
        <fullName evidence="2">Uncharacterized protein</fullName>
    </submittedName>
</protein>
<dbReference type="Proteomes" id="UP000663929">
    <property type="component" value="Chromosome"/>
</dbReference>
<dbReference type="AlphaFoldDB" id="A0A8A4TNT5"/>
<evidence type="ECO:0000313" key="2">
    <source>
        <dbReference type="EMBL" id="QTD51636.1"/>
    </source>
</evidence>
<evidence type="ECO:0000313" key="3">
    <source>
        <dbReference type="Proteomes" id="UP000663929"/>
    </source>
</evidence>
<reference evidence="2" key="1">
    <citation type="submission" date="2021-03" db="EMBL/GenBank/DDBJ databases">
        <title>Acanthopleuribacteraceae sp. M133.</title>
        <authorList>
            <person name="Wang G."/>
        </authorList>
    </citation>
    <scope>NUCLEOTIDE SEQUENCE</scope>
    <source>
        <strain evidence="2">M133</strain>
    </source>
</reference>
<dbReference type="RefSeq" id="WP_237381763.1">
    <property type="nucleotide sequence ID" value="NZ_CP071793.1"/>
</dbReference>
<gene>
    <name evidence="2" type="ORF">J3U87_04130</name>
</gene>
<dbReference type="EMBL" id="CP071793">
    <property type="protein sequence ID" value="QTD51636.1"/>
    <property type="molecule type" value="Genomic_DNA"/>
</dbReference>
<proteinExistence type="predicted"/>
<name>A0A8A4TNT5_SULCO</name>
<evidence type="ECO:0000256" key="1">
    <source>
        <dbReference type="SAM" id="MobiDB-lite"/>
    </source>
</evidence>
<keyword evidence="3" id="KW-1185">Reference proteome</keyword>
<feature type="region of interest" description="Disordered" evidence="1">
    <location>
        <begin position="1"/>
        <end position="73"/>
    </location>
</feature>
<dbReference type="KEGG" id="scor:J3U87_04130"/>